<evidence type="ECO:0000313" key="3">
    <source>
        <dbReference type="Proteomes" id="UP000007730"/>
    </source>
</evidence>
<feature type="transmembrane region" description="Helical" evidence="1">
    <location>
        <begin position="12"/>
        <end position="34"/>
    </location>
</feature>
<keyword evidence="1" id="KW-0472">Membrane</keyword>
<keyword evidence="1" id="KW-0812">Transmembrane</keyword>
<evidence type="ECO:0000313" key="2">
    <source>
        <dbReference type="EMBL" id="AEI07090.1"/>
    </source>
</evidence>
<dbReference type="eggNOG" id="ENOG5030YFS">
    <property type="taxonomic scope" value="Bacteria"/>
</dbReference>
<dbReference type="AlphaFoldDB" id="B6JEH0"/>
<evidence type="ECO:0008006" key="4">
    <source>
        <dbReference type="Google" id="ProtNLM"/>
    </source>
</evidence>
<gene>
    <name evidence="2" type="ordered locus">OCA5_c23940</name>
</gene>
<dbReference type="RefSeq" id="WP_012562764.1">
    <property type="nucleotide sequence ID" value="NC_011386.1"/>
</dbReference>
<organism evidence="2 3">
    <name type="scientific">Afipia carboxidovorans (strain ATCC 49405 / DSM 1227 / KCTC 32145 / OM5)</name>
    <name type="common">Oligotropha carboxidovorans</name>
    <dbReference type="NCBI Taxonomy" id="504832"/>
    <lineage>
        <taxon>Bacteria</taxon>
        <taxon>Pseudomonadati</taxon>
        <taxon>Pseudomonadota</taxon>
        <taxon>Alphaproteobacteria</taxon>
        <taxon>Hyphomicrobiales</taxon>
        <taxon>Nitrobacteraceae</taxon>
        <taxon>Afipia</taxon>
    </lineage>
</organism>
<keyword evidence="1" id="KW-1133">Transmembrane helix</keyword>
<dbReference type="STRING" id="504832.OCA5_c23940"/>
<dbReference type="Proteomes" id="UP000007730">
    <property type="component" value="Chromosome"/>
</dbReference>
<dbReference type="OrthoDB" id="9849527at2"/>
<accession>B6JEH0</accession>
<evidence type="ECO:0000256" key="1">
    <source>
        <dbReference type="SAM" id="Phobius"/>
    </source>
</evidence>
<reference evidence="2 3" key="1">
    <citation type="journal article" date="2011" name="J. Bacteriol.">
        <title>Complete genome sequences of the chemolithoautotrophic Oligotropha carboxidovorans strains OM4 and OM5.</title>
        <authorList>
            <person name="Volland S."/>
            <person name="Rachinger M."/>
            <person name="Strittmatter A."/>
            <person name="Daniel R."/>
            <person name="Gottschalk G."/>
            <person name="Meyer O."/>
        </authorList>
    </citation>
    <scope>NUCLEOTIDE SEQUENCE [LARGE SCALE GENOMIC DNA]</scope>
    <source>
        <strain evidence="3">ATCC 49405 / DSM 1227 / KCTC 32145 / OM5</strain>
    </source>
</reference>
<keyword evidence="3" id="KW-1185">Reference proteome</keyword>
<dbReference type="KEGG" id="ocg:OCA5_c23940"/>
<dbReference type="HOGENOM" id="CLU_2303034_0_0_5"/>
<dbReference type="EMBL" id="CP002826">
    <property type="protein sequence ID" value="AEI07090.1"/>
    <property type="molecule type" value="Genomic_DNA"/>
</dbReference>
<protein>
    <recommendedName>
        <fullName evidence="4">Transmembrane protein</fullName>
    </recommendedName>
</protein>
<sequence length="100" mass="11137">MDAVAKQAFEALGPFIIVQFAVAAAVFYGIWTAATRGVRDSRTEAVPQWLLIAPAHDAIEDLSEISEHMRRQTKLLEKIEASLTACKVALELIRDESRLR</sequence>
<name>B6JEH0_AFIC5</name>
<proteinExistence type="predicted"/>
<dbReference type="KEGG" id="oca:OCAR_5604"/>